<evidence type="ECO:0000313" key="8">
    <source>
        <dbReference type="Proteomes" id="UP000185146"/>
    </source>
</evidence>
<dbReference type="Gene3D" id="2.160.10.10">
    <property type="entry name" value="Hexapeptide repeat proteins"/>
    <property type="match status" value="1"/>
</dbReference>
<feature type="binding site" evidence="5">
    <location>
        <position position="68"/>
    </location>
    <ligand>
        <name>substrate</name>
    </ligand>
</feature>
<reference evidence="7 8" key="1">
    <citation type="submission" date="2016-12" db="EMBL/GenBank/DDBJ databases">
        <title>Draft Genome Sequence of Mercury Resistant Pseudomonas DRA525.</title>
        <authorList>
            <person name="Drace K.M."/>
        </authorList>
    </citation>
    <scope>NUCLEOTIDE SEQUENCE [LARGE SCALE GENOMIC DNA]</scope>
    <source>
        <strain evidence="7 8">DRA525</strain>
    </source>
</reference>
<sequence>MTCMAILGASGHGKVVADLAERCGWTHIEFFDDAWPSITQNGSWPVVGTGKQLLECIDKYQGVLVAIGNNKTRSLKLSELKAQKVNIPILVHPHAVVSRHAKLGIGSVVFATAVVNAFATIGDGAIINTGSSVDHDCVLGDCVHVSPGARLAGAVCIGDQSWIGIGAVVKQLIKIGPNVTVGAGAVVLSNVSADLTVVGIPARPLG</sequence>
<dbReference type="SUPFAM" id="SSF51161">
    <property type="entry name" value="Trimeric LpxA-like enzymes"/>
    <property type="match status" value="1"/>
</dbReference>
<feature type="binding site" evidence="5">
    <location>
        <begin position="32"/>
        <end position="33"/>
    </location>
    <ligand>
        <name>substrate</name>
    </ligand>
</feature>
<organism evidence="7 8">
    <name type="scientific">Pseudomonas putida</name>
    <name type="common">Arthrobacter siderocapsulatus</name>
    <dbReference type="NCBI Taxonomy" id="303"/>
    <lineage>
        <taxon>Bacteria</taxon>
        <taxon>Pseudomonadati</taxon>
        <taxon>Pseudomonadota</taxon>
        <taxon>Gammaproteobacteria</taxon>
        <taxon>Pseudomonadales</taxon>
        <taxon>Pseudomonadaceae</taxon>
        <taxon>Pseudomonas</taxon>
    </lineage>
</organism>
<dbReference type="InterPro" id="IPR020019">
    <property type="entry name" value="AcTrfase_PglD-like"/>
</dbReference>
<protein>
    <submittedName>
        <fullName evidence="7">Acetyltransferase</fullName>
    </submittedName>
</protein>
<evidence type="ECO:0000313" key="7">
    <source>
        <dbReference type="EMBL" id="APO80684.1"/>
    </source>
</evidence>
<dbReference type="RefSeq" id="WP_075044069.1">
    <property type="nucleotide sequence ID" value="NZ_CP018743.1"/>
</dbReference>
<feature type="binding site" evidence="5">
    <location>
        <begin position="10"/>
        <end position="12"/>
    </location>
    <ligand>
        <name>substrate</name>
    </ligand>
</feature>
<dbReference type="CDD" id="cd03360">
    <property type="entry name" value="LbH_AT_putative"/>
    <property type="match status" value="1"/>
</dbReference>
<dbReference type="AlphaFoldDB" id="A0A1L5PKF3"/>
<feature type="site" description="Increases basicity of active site His" evidence="4">
    <location>
        <position position="136"/>
    </location>
</feature>
<feature type="binding site" evidence="5">
    <location>
        <position position="165"/>
    </location>
    <ligand>
        <name>acetyl-CoA</name>
        <dbReference type="ChEBI" id="CHEBI:57288"/>
    </ligand>
</feature>
<feature type="domain" description="PglD N-terminal" evidence="6">
    <location>
        <begin position="5"/>
        <end position="74"/>
    </location>
</feature>
<evidence type="ECO:0000256" key="2">
    <source>
        <dbReference type="ARBA" id="ARBA00022679"/>
    </source>
</evidence>
<feature type="active site" description="Proton acceptor" evidence="4">
    <location>
        <position position="135"/>
    </location>
</feature>
<dbReference type="PANTHER" id="PTHR43300:SF7">
    <property type="entry name" value="UDP-N-ACETYLBACILLOSAMINE N-ACETYLTRANSFERASE"/>
    <property type="match status" value="1"/>
</dbReference>
<dbReference type="PROSITE" id="PS00101">
    <property type="entry name" value="HEXAPEP_TRANSFERASES"/>
    <property type="match status" value="1"/>
</dbReference>
<feature type="binding site" evidence="5">
    <location>
        <position position="144"/>
    </location>
    <ligand>
        <name>acetyl-CoA</name>
        <dbReference type="ChEBI" id="CHEBI:57288"/>
    </ligand>
</feature>
<evidence type="ECO:0000256" key="4">
    <source>
        <dbReference type="PIRSR" id="PIRSR620019-1"/>
    </source>
</evidence>
<dbReference type="PANTHER" id="PTHR43300">
    <property type="entry name" value="ACETYLTRANSFERASE"/>
    <property type="match status" value="1"/>
</dbReference>
<dbReference type="EMBL" id="CP018743">
    <property type="protein sequence ID" value="APO80684.1"/>
    <property type="molecule type" value="Genomic_DNA"/>
</dbReference>
<evidence type="ECO:0000256" key="5">
    <source>
        <dbReference type="PIRSR" id="PIRSR620019-2"/>
    </source>
</evidence>
<gene>
    <name evidence="7" type="ORF">BL240_03935</name>
</gene>
<proteinExistence type="inferred from homology"/>
<evidence type="ECO:0000259" key="6">
    <source>
        <dbReference type="Pfam" id="PF17836"/>
    </source>
</evidence>
<dbReference type="InterPro" id="IPR041561">
    <property type="entry name" value="PglD_N"/>
</dbReference>
<comment type="similarity">
    <text evidence="1">Belongs to the transferase hexapeptide repeat family.</text>
</comment>
<dbReference type="InterPro" id="IPR050179">
    <property type="entry name" value="Trans_hexapeptide_repeat"/>
</dbReference>
<name>A0A1L5PKF3_PSEPU</name>
<dbReference type="InterPro" id="IPR011004">
    <property type="entry name" value="Trimer_LpxA-like_sf"/>
</dbReference>
<dbReference type="InterPro" id="IPR018357">
    <property type="entry name" value="Hexapep_transf_CS"/>
</dbReference>
<keyword evidence="3" id="KW-0677">Repeat</keyword>
<keyword evidence="2 7" id="KW-0808">Transferase</keyword>
<dbReference type="GO" id="GO:0016740">
    <property type="term" value="F:transferase activity"/>
    <property type="evidence" value="ECO:0007669"/>
    <property type="project" value="UniProtKB-KW"/>
</dbReference>
<evidence type="ECO:0000256" key="1">
    <source>
        <dbReference type="ARBA" id="ARBA00007274"/>
    </source>
</evidence>
<evidence type="ECO:0000256" key="3">
    <source>
        <dbReference type="ARBA" id="ARBA00022737"/>
    </source>
</evidence>
<dbReference type="Proteomes" id="UP000185146">
    <property type="component" value="Chromosome"/>
</dbReference>
<dbReference type="Gene3D" id="3.40.50.20">
    <property type="match status" value="1"/>
</dbReference>
<dbReference type="NCBIfam" id="TIGR03570">
    <property type="entry name" value="NeuD_NnaD"/>
    <property type="match status" value="1"/>
</dbReference>
<dbReference type="Pfam" id="PF17836">
    <property type="entry name" value="PglD_N"/>
    <property type="match status" value="1"/>
</dbReference>
<accession>A0A1L5PKF3</accession>